<organism evidence="2 3">
    <name type="scientific">Tanacetum coccineum</name>
    <dbReference type="NCBI Taxonomy" id="301880"/>
    <lineage>
        <taxon>Eukaryota</taxon>
        <taxon>Viridiplantae</taxon>
        <taxon>Streptophyta</taxon>
        <taxon>Embryophyta</taxon>
        <taxon>Tracheophyta</taxon>
        <taxon>Spermatophyta</taxon>
        <taxon>Magnoliopsida</taxon>
        <taxon>eudicotyledons</taxon>
        <taxon>Gunneridae</taxon>
        <taxon>Pentapetalae</taxon>
        <taxon>asterids</taxon>
        <taxon>campanulids</taxon>
        <taxon>Asterales</taxon>
        <taxon>Asteraceae</taxon>
        <taxon>Asteroideae</taxon>
        <taxon>Anthemideae</taxon>
        <taxon>Anthemidinae</taxon>
        <taxon>Tanacetum</taxon>
    </lineage>
</organism>
<dbReference type="Proteomes" id="UP001151760">
    <property type="component" value="Unassembled WGS sequence"/>
</dbReference>
<keyword evidence="3" id="KW-1185">Reference proteome</keyword>
<proteinExistence type="predicted"/>
<protein>
    <submittedName>
        <fullName evidence="2">Uncharacterized protein</fullName>
    </submittedName>
</protein>
<keyword evidence="1" id="KW-0812">Transmembrane</keyword>
<dbReference type="EMBL" id="BQNB010018504">
    <property type="protein sequence ID" value="GJT75135.1"/>
    <property type="molecule type" value="Genomic_DNA"/>
</dbReference>
<accession>A0ABQ5GIR2</accession>
<reference evidence="2" key="1">
    <citation type="journal article" date="2022" name="Int. J. Mol. Sci.">
        <title>Draft Genome of Tanacetum Coccineum: Genomic Comparison of Closely Related Tanacetum-Family Plants.</title>
        <authorList>
            <person name="Yamashiro T."/>
            <person name="Shiraishi A."/>
            <person name="Nakayama K."/>
            <person name="Satake H."/>
        </authorList>
    </citation>
    <scope>NUCLEOTIDE SEQUENCE</scope>
</reference>
<comment type="caution">
    <text evidence="2">The sequence shown here is derived from an EMBL/GenBank/DDBJ whole genome shotgun (WGS) entry which is preliminary data.</text>
</comment>
<feature type="transmembrane region" description="Helical" evidence="1">
    <location>
        <begin position="91"/>
        <end position="112"/>
    </location>
</feature>
<reference evidence="2" key="2">
    <citation type="submission" date="2022-01" db="EMBL/GenBank/DDBJ databases">
        <authorList>
            <person name="Yamashiro T."/>
            <person name="Shiraishi A."/>
            <person name="Satake H."/>
            <person name="Nakayama K."/>
        </authorList>
    </citation>
    <scope>NUCLEOTIDE SEQUENCE</scope>
</reference>
<keyword evidence="1" id="KW-1133">Transmembrane helix</keyword>
<sequence length="122" mass="13078">MEQRIVAHLGYRKRKVGASWNEGYEVLFILEITKGAKQASRSDVGHVYHLSIDVGGLSGLSRWVMDAPTIPVSADSSEGNFGDAIDIGVDVVHLVPVAAVAFLAVTIVATLARHEEAIRGIL</sequence>
<name>A0ABQ5GIR2_9ASTR</name>
<evidence type="ECO:0000313" key="3">
    <source>
        <dbReference type="Proteomes" id="UP001151760"/>
    </source>
</evidence>
<evidence type="ECO:0000256" key="1">
    <source>
        <dbReference type="SAM" id="Phobius"/>
    </source>
</evidence>
<evidence type="ECO:0000313" key="2">
    <source>
        <dbReference type="EMBL" id="GJT75135.1"/>
    </source>
</evidence>
<gene>
    <name evidence="2" type="ORF">Tco_1041860</name>
</gene>
<keyword evidence="1" id="KW-0472">Membrane</keyword>